<feature type="region of interest" description="Disordered" evidence="1">
    <location>
        <begin position="64"/>
        <end position="86"/>
    </location>
</feature>
<dbReference type="SUPFAM" id="SSF47413">
    <property type="entry name" value="lambda repressor-like DNA-binding domains"/>
    <property type="match status" value="1"/>
</dbReference>
<gene>
    <name evidence="2" type="ORF">H641_08205</name>
    <name evidence="3" type="ORF">L860_13470</name>
</gene>
<evidence type="ECO:0000256" key="1">
    <source>
        <dbReference type="SAM" id="MobiDB-lite"/>
    </source>
</evidence>
<evidence type="ECO:0000313" key="2">
    <source>
        <dbReference type="EMBL" id="ERF55539.1"/>
    </source>
</evidence>
<organism evidence="2 4">
    <name type="scientific">Cutibacterium granulosum DSM 20700</name>
    <dbReference type="NCBI Taxonomy" id="1160719"/>
    <lineage>
        <taxon>Bacteria</taxon>
        <taxon>Bacillati</taxon>
        <taxon>Actinomycetota</taxon>
        <taxon>Actinomycetes</taxon>
        <taxon>Propionibacteriales</taxon>
        <taxon>Propionibacteriaceae</taxon>
        <taxon>Cutibacterium</taxon>
    </lineage>
</organism>
<dbReference type="EMBL" id="AOSS01000311">
    <property type="protein sequence ID" value="ERF55539.1"/>
    <property type="molecule type" value="Genomic_DNA"/>
</dbReference>
<name>U1GF12_9ACTN</name>
<dbReference type="Proteomes" id="UP000016307">
    <property type="component" value="Unassembled WGS sequence"/>
</dbReference>
<dbReference type="InterPro" id="IPR010982">
    <property type="entry name" value="Lambda_DNA-bd_dom_sf"/>
</dbReference>
<feature type="compositionally biased region" description="Acidic residues" evidence="1">
    <location>
        <begin position="148"/>
        <end position="162"/>
    </location>
</feature>
<keyword evidence="4" id="KW-1185">Reference proteome</keyword>
<dbReference type="PATRIC" id="fig|1160719.4.peg.1542"/>
<evidence type="ECO:0000313" key="3">
    <source>
        <dbReference type="EMBL" id="OCT41958.1"/>
    </source>
</evidence>
<evidence type="ECO:0000313" key="4">
    <source>
        <dbReference type="Proteomes" id="UP000016307"/>
    </source>
</evidence>
<proteinExistence type="predicted"/>
<reference evidence="3 5" key="2">
    <citation type="submission" date="2014-05" db="EMBL/GenBank/DDBJ databases">
        <authorList>
            <person name="Jahns A.C."/>
            <person name="Eilers H."/>
            <person name="Alexeyev O.A."/>
        </authorList>
    </citation>
    <scope>NUCLEOTIDE SEQUENCE [LARGE SCALE GENOMIC DNA]</scope>
    <source>
        <strain evidence="3 5">DSM 20700</strain>
    </source>
</reference>
<dbReference type="AlphaFoldDB" id="U1GF12"/>
<accession>U1GF12</accession>
<sequence>MAAGFTDRRSGKGPSWTALAEAIDRHPSTLTAMKDGSRRTDQATIDAVAKALHLDPRLIAEWAGRRRAETEPYRPPPEANLLDKDERDAIDRVIALLARPKMQGGSSDDQSSEDQKRPHLHADDQDRVTLAARRTRQPKGIRLVEQDQAGEENQDPGGWDEA</sequence>
<protein>
    <submittedName>
        <fullName evidence="2">Uncharacterized protein</fullName>
    </submittedName>
</protein>
<reference evidence="2 4" key="1">
    <citation type="journal article" date="2013" name="BMC Genomics">
        <title>Comparative genomics reveals distinct host-interacting traits of three major human-associated propionibacteria.</title>
        <authorList>
            <person name="Mak T.N."/>
            <person name="Schmid M."/>
            <person name="Brzuszkiewicz E."/>
            <person name="Zeng G."/>
            <person name="Meyer R."/>
            <person name="Sfanos K.S."/>
            <person name="Brinkmann V."/>
            <person name="Meyer T.F."/>
            <person name="Bruggemann H."/>
        </authorList>
    </citation>
    <scope>NUCLEOTIDE SEQUENCE [LARGE SCALE GENOMIC DNA]</scope>
    <source>
        <strain evidence="2 4">DSM 20700</strain>
    </source>
</reference>
<evidence type="ECO:0000313" key="5">
    <source>
        <dbReference type="Proteomes" id="UP000094467"/>
    </source>
</evidence>
<feature type="region of interest" description="Disordered" evidence="1">
    <location>
        <begin position="98"/>
        <end position="162"/>
    </location>
</feature>
<dbReference type="EMBL" id="JNBU01000066">
    <property type="protein sequence ID" value="OCT41958.1"/>
    <property type="molecule type" value="Genomic_DNA"/>
</dbReference>
<comment type="caution">
    <text evidence="2">The sequence shown here is derived from an EMBL/GenBank/DDBJ whole genome shotgun (WGS) entry which is preliminary data.</text>
</comment>
<dbReference type="GO" id="GO:0003677">
    <property type="term" value="F:DNA binding"/>
    <property type="evidence" value="ECO:0007669"/>
    <property type="project" value="InterPro"/>
</dbReference>
<feature type="compositionally biased region" description="Basic and acidic residues" evidence="1">
    <location>
        <begin position="113"/>
        <end position="127"/>
    </location>
</feature>